<dbReference type="EMBL" id="CP023154">
    <property type="protein sequence ID" value="QEK79242.1"/>
    <property type="molecule type" value="Genomic_DNA"/>
</dbReference>
<proteinExistence type="predicted"/>
<organism evidence="1 2">
    <name type="scientific">Pyrococcus furiosus (strain ATCC 43587 / DSM 3638 / JCM 8422 / Vc1)</name>
    <dbReference type="NCBI Taxonomy" id="186497"/>
    <lineage>
        <taxon>Archaea</taxon>
        <taxon>Methanobacteriati</taxon>
        <taxon>Methanobacteriota</taxon>
        <taxon>Thermococci</taxon>
        <taxon>Thermococcales</taxon>
        <taxon>Thermococcaceae</taxon>
        <taxon>Pyrococcus</taxon>
    </lineage>
</organism>
<evidence type="ECO:0000313" key="2">
    <source>
        <dbReference type="Proteomes" id="UP000324354"/>
    </source>
</evidence>
<reference evidence="1 2" key="1">
    <citation type="submission" date="2017-08" db="EMBL/GenBank/DDBJ databases">
        <title>Resequencing and Reannotation of the genome of Pyrococcus furiosus type strain DSM3638.</title>
        <authorList>
            <person name="Reichelt R.M."/>
            <person name="Bunk B."/>
        </authorList>
    </citation>
    <scope>NUCLEOTIDE SEQUENCE [LARGE SCALE GENOMIC DNA]</scope>
    <source>
        <strain evidence="1 2">DSM 3638</strain>
    </source>
</reference>
<dbReference type="Proteomes" id="UP000324354">
    <property type="component" value="Chromosome"/>
</dbReference>
<dbReference type="AlphaFoldDB" id="A0A5C0XR77"/>
<protein>
    <submittedName>
        <fullName evidence="1">Uncharacterized protein</fullName>
    </submittedName>
</protein>
<gene>
    <name evidence="1" type="ORF">PFDSM3638_08185</name>
</gene>
<accession>A0A5C0XR77</accession>
<name>A0A5C0XR77_PYRFU</name>
<sequence>MGQRITINGKTLEMPKVFKDEEEVAEFASDVLQKALKLDKYRRQFRNGRVVLDVKLSDVGISKSGIDSVTYIFACKGKTCGLITMYPNGPKVVVYR</sequence>
<evidence type="ECO:0000313" key="1">
    <source>
        <dbReference type="EMBL" id="QEK79242.1"/>
    </source>
</evidence>